<reference evidence="2 3" key="1">
    <citation type="journal article" date="2021" name="BMC Genomics">
        <title>Datura genome reveals duplications of psychoactive alkaloid biosynthetic genes and high mutation rate following tissue culture.</title>
        <authorList>
            <person name="Rajewski A."/>
            <person name="Carter-House D."/>
            <person name="Stajich J."/>
            <person name="Litt A."/>
        </authorList>
    </citation>
    <scope>NUCLEOTIDE SEQUENCE [LARGE SCALE GENOMIC DNA]</scope>
    <source>
        <strain evidence="2">AR-01</strain>
    </source>
</reference>
<comment type="caution">
    <text evidence="2">The sequence shown here is derived from an EMBL/GenBank/DDBJ whole genome shotgun (WGS) entry which is preliminary data.</text>
</comment>
<keyword evidence="1" id="KW-0812">Transmembrane</keyword>
<evidence type="ECO:0000313" key="2">
    <source>
        <dbReference type="EMBL" id="MCE3051213.1"/>
    </source>
</evidence>
<proteinExistence type="predicted"/>
<keyword evidence="1" id="KW-1133">Transmembrane helix</keyword>
<keyword evidence="1" id="KW-0472">Membrane</keyword>
<dbReference type="EMBL" id="JACEIK010008272">
    <property type="protein sequence ID" value="MCE3051213.1"/>
    <property type="molecule type" value="Genomic_DNA"/>
</dbReference>
<organism evidence="2 3">
    <name type="scientific">Datura stramonium</name>
    <name type="common">Jimsonweed</name>
    <name type="synonym">Common thornapple</name>
    <dbReference type="NCBI Taxonomy" id="4076"/>
    <lineage>
        <taxon>Eukaryota</taxon>
        <taxon>Viridiplantae</taxon>
        <taxon>Streptophyta</taxon>
        <taxon>Embryophyta</taxon>
        <taxon>Tracheophyta</taxon>
        <taxon>Spermatophyta</taxon>
        <taxon>Magnoliopsida</taxon>
        <taxon>eudicotyledons</taxon>
        <taxon>Gunneridae</taxon>
        <taxon>Pentapetalae</taxon>
        <taxon>asterids</taxon>
        <taxon>lamiids</taxon>
        <taxon>Solanales</taxon>
        <taxon>Solanaceae</taxon>
        <taxon>Solanoideae</taxon>
        <taxon>Datureae</taxon>
        <taxon>Datura</taxon>
    </lineage>
</organism>
<gene>
    <name evidence="2" type="ORF">HAX54_049134</name>
</gene>
<feature type="transmembrane region" description="Helical" evidence="1">
    <location>
        <begin position="14"/>
        <end position="34"/>
    </location>
</feature>
<keyword evidence="3" id="KW-1185">Reference proteome</keyword>
<dbReference type="Proteomes" id="UP000823775">
    <property type="component" value="Unassembled WGS sequence"/>
</dbReference>
<feature type="non-terminal residue" evidence="2">
    <location>
        <position position="1"/>
    </location>
</feature>
<protein>
    <submittedName>
        <fullName evidence="2">Uncharacterized protein</fullName>
    </submittedName>
</protein>
<accession>A0ABS8WP48</accession>
<sequence>CLKAVTHVTRERVYLVYILMTECQLIGVITKNMLKRARVKKGQNFELGALTRFRTGMISRRRTISPLYDPGG</sequence>
<evidence type="ECO:0000313" key="3">
    <source>
        <dbReference type="Proteomes" id="UP000823775"/>
    </source>
</evidence>
<name>A0ABS8WP48_DATST</name>
<evidence type="ECO:0000256" key="1">
    <source>
        <dbReference type="SAM" id="Phobius"/>
    </source>
</evidence>